<dbReference type="Proteomes" id="UP000236732">
    <property type="component" value="Unassembled WGS sequence"/>
</dbReference>
<sequence length="63" mass="6677">MARYRPGPTPRAAVLPLGPAALADHGGMPHVTDLYDLLASFGFDSEEYGGFHLVWAEGMGASM</sequence>
<keyword evidence="2" id="KW-1185">Reference proteome</keyword>
<accession>A0A1H6F1U0</accession>
<protein>
    <submittedName>
        <fullName evidence="1">Uncharacterized protein</fullName>
    </submittedName>
</protein>
<dbReference type="AlphaFoldDB" id="A0A1H6F1U0"/>
<name>A0A1H6F1U0_9ACTN</name>
<reference evidence="1 2" key="1">
    <citation type="submission" date="2016-10" db="EMBL/GenBank/DDBJ databases">
        <authorList>
            <person name="de Groot N.N."/>
        </authorList>
    </citation>
    <scope>NUCLEOTIDE SEQUENCE [LARGE SCALE GENOMIC DNA]</scope>
    <source>
        <strain evidence="1 2">CGMCC 4.7037</strain>
    </source>
</reference>
<organism evidence="1 2">
    <name type="scientific">Nonomuraea solani</name>
    <dbReference type="NCBI Taxonomy" id="1144553"/>
    <lineage>
        <taxon>Bacteria</taxon>
        <taxon>Bacillati</taxon>
        <taxon>Actinomycetota</taxon>
        <taxon>Actinomycetes</taxon>
        <taxon>Streptosporangiales</taxon>
        <taxon>Streptosporangiaceae</taxon>
        <taxon>Nonomuraea</taxon>
    </lineage>
</organism>
<proteinExistence type="predicted"/>
<evidence type="ECO:0000313" key="1">
    <source>
        <dbReference type="EMBL" id="SEH03169.1"/>
    </source>
</evidence>
<gene>
    <name evidence="1" type="ORF">SAMN05444920_13373</name>
</gene>
<evidence type="ECO:0000313" key="2">
    <source>
        <dbReference type="Proteomes" id="UP000236732"/>
    </source>
</evidence>
<dbReference type="EMBL" id="FNVT01000033">
    <property type="protein sequence ID" value="SEH03169.1"/>
    <property type="molecule type" value="Genomic_DNA"/>
</dbReference>